<dbReference type="SUPFAM" id="SSF47384">
    <property type="entry name" value="Homodimeric domain of signal transducing histidine kinase"/>
    <property type="match status" value="1"/>
</dbReference>
<dbReference type="Pfam" id="PF02518">
    <property type="entry name" value="HATPase_c"/>
    <property type="match status" value="1"/>
</dbReference>
<dbReference type="InterPro" id="IPR003661">
    <property type="entry name" value="HisK_dim/P_dom"/>
</dbReference>
<dbReference type="InterPro" id="IPR004358">
    <property type="entry name" value="Sig_transdc_His_kin-like_C"/>
</dbReference>
<keyword evidence="9" id="KW-1185">Reference proteome</keyword>
<dbReference type="InterPro" id="IPR003594">
    <property type="entry name" value="HATPase_dom"/>
</dbReference>
<feature type="domain" description="Histidine kinase" evidence="5">
    <location>
        <begin position="622"/>
        <end position="865"/>
    </location>
</feature>
<dbReference type="Gene3D" id="3.30.450.40">
    <property type="match status" value="1"/>
</dbReference>
<dbReference type="SMART" id="SM00387">
    <property type="entry name" value="HATPase_c"/>
    <property type="match status" value="1"/>
</dbReference>
<dbReference type="EMBL" id="NAAD01000001">
    <property type="protein sequence ID" value="ORJ63361.1"/>
    <property type="molecule type" value="Genomic_DNA"/>
</dbReference>
<evidence type="ECO:0000313" key="8">
    <source>
        <dbReference type="EMBL" id="ORJ63361.1"/>
    </source>
</evidence>
<dbReference type="PANTHER" id="PTHR43065:SF50">
    <property type="entry name" value="HISTIDINE KINASE"/>
    <property type="match status" value="1"/>
</dbReference>
<dbReference type="Pfam" id="PF01590">
    <property type="entry name" value="GAF"/>
    <property type="match status" value="1"/>
</dbReference>
<dbReference type="InterPro" id="IPR035965">
    <property type="entry name" value="PAS-like_dom_sf"/>
</dbReference>
<reference evidence="8 9" key="1">
    <citation type="submission" date="2017-03" db="EMBL/GenBank/DDBJ databases">
        <title>Genome sequence of Geothermobacter sp. EPR-M, Deep-Sea Iron Reducer.</title>
        <authorList>
            <person name="Tully B."/>
            <person name="Savalia P."/>
            <person name="Abuyen K."/>
            <person name="Baughan C."/>
            <person name="Romero E."/>
            <person name="Ronkowski C."/>
            <person name="Torres B."/>
            <person name="Tremblay J."/>
            <person name="Trujillo A."/>
            <person name="Tyler M."/>
            <person name="Perez-Rodriguez I."/>
            <person name="Amend J."/>
        </authorList>
    </citation>
    <scope>NUCLEOTIDE SEQUENCE [LARGE SCALE GENOMIC DNA]</scope>
    <source>
        <strain evidence="8 9">EPR-M</strain>
    </source>
</reference>
<evidence type="ECO:0000259" key="6">
    <source>
        <dbReference type="PROSITE" id="PS50112"/>
    </source>
</evidence>
<evidence type="ECO:0000259" key="7">
    <source>
        <dbReference type="PROSITE" id="PS50113"/>
    </source>
</evidence>
<dbReference type="Gene3D" id="3.30.450.20">
    <property type="entry name" value="PAS domain"/>
    <property type="match status" value="3"/>
</dbReference>
<evidence type="ECO:0000313" key="9">
    <source>
        <dbReference type="Proteomes" id="UP000193136"/>
    </source>
</evidence>
<dbReference type="Proteomes" id="UP000193136">
    <property type="component" value="Unassembled WGS sequence"/>
</dbReference>
<dbReference type="InterPro" id="IPR000014">
    <property type="entry name" value="PAS"/>
</dbReference>
<keyword evidence="4" id="KW-0175">Coiled coil</keyword>
<dbReference type="SMART" id="SM00086">
    <property type="entry name" value="PAC"/>
    <property type="match status" value="2"/>
</dbReference>
<protein>
    <recommendedName>
        <fullName evidence="2">histidine kinase</fullName>
        <ecNumber evidence="2">2.7.13.3</ecNumber>
    </recommendedName>
</protein>
<dbReference type="CDD" id="cd00082">
    <property type="entry name" value="HisKA"/>
    <property type="match status" value="1"/>
</dbReference>
<dbReference type="PROSITE" id="PS50112">
    <property type="entry name" value="PAS"/>
    <property type="match status" value="1"/>
</dbReference>
<comment type="caution">
    <text evidence="8">The sequence shown here is derived from an EMBL/GenBank/DDBJ whole genome shotgun (WGS) entry which is preliminary data.</text>
</comment>
<feature type="domain" description="PAC" evidence="7">
    <location>
        <begin position="384"/>
        <end position="435"/>
    </location>
</feature>
<evidence type="ECO:0000256" key="2">
    <source>
        <dbReference type="ARBA" id="ARBA00012438"/>
    </source>
</evidence>
<feature type="domain" description="PAS" evidence="6">
    <location>
        <begin position="457"/>
        <end position="511"/>
    </location>
</feature>
<dbReference type="SMART" id="SM00091">
    <property type="entry name" value="PAS"/>
    <property type="match status" value="3"/>
</dbReference>
<dbReference type="PROSITE" id="PS50109">
    <property type="entry name" value="HIS_KIN"/>
    <property type="match status" value="1"/>
</dbReference>
<dbReference type="InterPro" id="IPR036097">
    <property type="entry name" value="HisK_dim/P_sf"/>
</dbReference>
<evidence type="ECO:0000259" key="5">
    <source>
        <dbReference type="PROSITE" id="PS50109"/>
    </source>
</evidence>
<dbReference type="SUPFAM" id="SSF55874">
    <property type="entry name" value="ATPase domain of HSP90 chaperone/DNA topoisomerase II/histidine kinase"/>
    <property type="match status" value="1"/>
</dbReference>
<dbReference type="InterPro" id="IPR005467">
    <property type="entry name" value="His_kinase_dom"/>
</dbReference>
<evidence type="ECO:0000256" key="1">
    <source>
        <dbReference type="ARBA" id="ARBA00000085"/>
    </source>
</evidence>
<evidence type="ECO:0000256" key="4">
    <source>
        <dbReference type="SAM" id="Coils"/>
    </source>
</evidence>
<feature type="coiled-coil region" evidence="4">
    <location>
        <begin position="572"/>
        <end position="613"/>
    </location>
</feature>
<dbReference type="SUPFAM" id="SSF55785">
    <property type="entry name" value="PYP-like sensor domain (PAS domain)"/>
    <property type="match status" value="3"/>
</dbReference>
<dbReference type="Pfam" id="PF13426">
    <property type="entry name" value="PAS_9"/>
    <property type="match status" value="2"/>
</dbReference>
<dbReference type="SUPFAM" id="SSF55781">
    <property type="entry name" value="GAF domain-like"/>
    <property type="match status" value="1"/>
</dbReference>
<keyword evidence="3" id="KW-0597">Phosphoprotein</keyword>
<dbReference type="Gene3D" id="1.10.287.130">
    <property type="match status" value="1"/>
</dbReference>
<dbReference type="AlphaFoldDB" id="A0A1X0YDS6"/>
<dbReference type="InterPro" id="IPR036890">
    <property type="entry name" value="HATPase_C_sf"/>
</dbReference>
<evidence type="ECO:0000256" key="3">
    <source>
        <dbReference type="ARBA" id="ARBA00022553"/>
    </source>
</evidence>
<name>A0A1X0YDS6_9BACT</name>
<organism evidence="8 9">
    <name type="scientific">Geothermobacter hydrogeniphilus</name>
    <dbReference type="NCBI Taxonomy" id="1969733"/>
    <lineage>
        <taxon>Bacteria</taxon>
        <taxon>Pseudomonadati</taxon>
        <taxon>Thermodesulfobacteriota</taxon>
        <taxon>Desulfuromonadia</taxon>
        <taxon>Desulfuromonadales</taxon>
        <taxon>Geothermobacteraceae</taxon>
        <taxon>Geothermobacter</taxon>
    </lineage>
</organism>
<dbReference type="PANTHER" id="PTHR43065">
    <property type="entry name" value="SENSOR HISTIDINE KINASE"/>
    <property type="match status" value="1"/>
</dbReference>
<dbReference type="InterPro" id="IPR029016">
    <property type="entry name" value="GAF-like_dom_sf"/>
</dbReference>
<dbReference type="InterPro" id="IPR013655">
    <property type="entry name" value="PAS_fold_3"/>
</dbReference>
<accession>A0A1X0YDS6</accession>
<dbReference type="GO" id="GO:0000155">
    <property type="term" value="F:phosphorelay sensor kinase activity"/>
    <property type="evidence" value="ECO:0007669"/>
    <property type="project" value="InterPro"/>
</dbReference>
<dbReference type="EC" id="2.7.13.3" evidence="2"/>
<sequence length="878" mass="99061">MGEVVGRITDSGDRMTLDWKTLARLNVPLVEVTGDHRIARCTARMAEMLGQTPDELIGRPCNQYFCHGADVGDDCFCLQPLSAEGELPSRRFVIRDGDGHSSLLVGQALPHTEGAFLLLQDMTAQVQIQRQLQHHEQQSEFLSRVSNRMITLPADRADEGINLALEELGRFLQVDRCYLFRFNSERQTISNCHAWVSDRCRPELENLQDLPVTGLPWFWEIMAAHRPLMVKDTADLPPEAGAEQQLWREQKIGALMVVPLVENDQVCGFLGVDVVAQCRRWQKSDQELLSLVGDLVRGLISRKQGIEALENSSRRFATLADAVPALIWETGVDGRLCYGNRHWQQFTGWTAERRDQGWDAFVHADDLAKMVIKTDACLQKGRLFSLELRLKRADGEYRWMEINGAPIKAGDRICGMIGSAFDITDHKMVEEQLLALNDSLEQRVEERTAALQKLNNEMRTLSQAVEQSPCSIIITDLDGCIEYVNPKFSEVTGYTEEEVREKNLRVLKGEDGCSDDSLLWKTLTAGEEWRGEFHNRRKNGEFFWEMASITPIADSDGNIRHYLAVKEDITKRKELEQAVLHERDELQEAQRELQRAYNELKATQSQMLQQEKMASIGQLAAGVAHEINNPVGFIKSNLATLGKYVDKLRQFIELQAEILAEQVPAEKREALKAMEKKLKIRYLLDDIPDLIAESLDGAERVKTIVQNLKSFSRVDQSEYSEADINECLESTINIVWNELKYKVTLERDLAELPRVKCYPQQLNQVFMNILVNAAQAIETKGKIVVQTAVEGAFVVVRISDDGCGIPEENLARIFEPFFTTKEVGKGTGLGMSISYEIIKKHGGDIEVDSRVGEGTTFRISLPLDGAPAPETDDDQVSN</sequence>
<feature type="coiled-coil region" evidence="4">
    <location>
        <begin position="437"/>
        <end position="464"/>
    </location>
</feature>
<dbReference type="OrthoDB" id="9815750at2"/>
<dbReference type="InterPro" id="IPR001610">
    <property type="entry name" value="PAC"/>
</dbReference>
<dbReference type="SMART" id="SM00388">
    <property type="entry name" value="HisKA"/>
    <property type="match status" value="1"/>
</dbReference>
<proteinExistence type="predicted"/>
<dbReference type="SMART" id="SM00065">
    <property type="entry name" value="GAF"/>
    <property type="match status" value="1"/>
</dbReference>
<dbReference type="Pfam" id="PF08447">
    <property type="entry name" value="PAS_3"/>
    <property type="match status" value="1"/>
</dbReference>
<dbReference type="PROSITE" id="PS50113">
    <property type="entry name" value="PAC"/>
    <property type="match status" value="2"/>
</dbReference>
<feature type="domain" description="PAC" evidence="7">
    <location>
        <begin position="529"/>
        <end position="581"/>
    </location>
</feature>
<dbReference type="InterPro" id="IPR003018">
    <property type="entry name" value="GAF"/>
</dbReference>
<dbReference type="NCBIfam" id="TIGR00229">
    <property type="entry name" value="sensory_box"/>
    <property type="match status" value="2"/>
</dbReference>
<dbReference type="PRINTS" id="PR00344">
    <property type="entry name" value="BCTRLSENSOR"/>
</dbReference>
<dbReference type="Gene3D" id="3.30.565.10">
    <property type="entry name" value="Histidine kinase-like ATPase, C-terminal domain"/>
    <property type="match status" value="1"/>
</dbReference>
<gene>
    <name evidence="8" type="ORF">B5V00_00415</name>
</gene>
<dbReference type="InterPro" id="IPR000700">
    <property type="entry name" value="PAS-assoc_C"/>
</dbReference>
<comment type="catalytic activity">
    <reaction evidence="1">
        <text>ATP + protein L-histidine = ADP + protein N-phospho-L-histidine.</text>
        <dbReference type="EC" id="2.7.13.3"/>
    </reaction>
</comment>
<dbReference type="CDD" id="cd00130">
    <property type="entry name" value="PAS"/>
    <property type="match status" value="3"/>
</dbReference>
<dbReference type="STRING" id="1969733.B5V00_00415"/>